<evidence type="ECO:0000256" key="1">
    <source>
        <dbReference type="ARBA" id="ARBA00022723"/>
    </source>
</evidence>
<evidence type="ECO:0000256" key="6">
    <source>
        <dbReference type="SAM" id="MobiDB-lite"/>
    </source>
</evidence>
<accession>A0A433DFF4</accession>
<feature type="compositionally biased region" description="Low complexity" evidence="6">
    <location>
        <begin position="83"/>
        <end position="92"/>
    </location>
</feature>
<dbReference type="AlphaFoldDB" id="A0A433DFF4"/>
<comment type="caution">
    <text evidence="8">The sequence shown here is derived from an EMBL/GenBank/DDBJ whole genome shotgun (WGS) entry which is preliminary data.</text>
</comment>
<evidence type="ECO:0000256" key="3">
    <source>
        <dbReference type="ARBA" id="ARBA00022833"/>
    </source>
</evidence>
<dbReference type="CDD" id="cd08368">
    <property type="entry name" value="LIM"/>
    <property type="match status" value="3"/>
</dbReference>
<dbReference type="Gene3D" id="2.10.110.10">
    <property type="entry name" value="Cysteine Rich Protein"/>
    <property type="match status" value="4"/>
</dbReference>
<evidence type="ECO:0000259" key="7">
    <source>
        <dbReference type="PROSITE" id="PS50023"/>
    </source>
</evidence>
<organism evidence="8 9">
    <name type="scientific">Jimgerdemannia flammicorona</name>
    <dbReference type="NCBI Taxonomy" id="994334"/>
    <lineage>
        <taxon>Eukaryota</taxon>
        <taxon>Fungi</taxon>
        <taxon>Fungi incertae sedis</taxon>
        <taxon>Mucoromycota</taxon>
        <taxon>Mucoromycotina</taxon>
        <taxon>Endogonomycetes</taxon>
        <taxon>Endogonales</taxon>
        <taxon>Endogonaceae</taxon>
        <taxon>Jimgerdemannia</taxon>
    </lineage>
</organism>
<feature type="compositionally biased region" description="Low complexity" evidence="6">
    <location>
        <begin position="385"/>
        <end position="400"/>
    </location>
</feature>
<name>A0A433DFF4_9FUNG</name>
<dbReference type="InterPro" id="IPR001781">
    <property type="entry name" value="Znf_LIM"/>
</dbReference>
<feature type="compositionally biased region" description="Polar residues" evidence="6">
    <location>
        <begin position="375"/>
        <end position="384"/>
    </location>
</feature>
<feature type="compositionally biased region" description="Basic and acidic residues" evidence="6">
    <location>
        <begin position="363"/>
        <end position="374"/>
    </location>
</feature>
<dbReference type="PROSITE" id="PS50023">
    <property type="entry name" value="LIM_DOMAIN_2"/>
    <property type="match status" value="4"/>
</dbReference>
<feature type="domain" description="LIM zinc-binding" evidence="7">
    <location>
        <begin position="528"/>
        <end position="588"/>
    </location>
</feature>
<dbReference type="Proteomes" id="UP000268093">
    <property type="component" value="Unassembled WGS sequence"/>
</dbReference>
<dbReference type="PANTHER" id="PTHR24212:SF8">
    <property type="entry name" value="LIM ZINC FINGER DOMAIN CONTAINING PROTEIN"/>
    <property type="match status" value="1"/>
</dbReference>
<dbReference type="SMART" id="SM00132">
    <property type="entry name" value="LIM"/>
    <property type="match status" value="4"/>
</dbReference>
<dbReference type="EMBL" id="RBNI01002222">
    <property type="protein sequence ID" value="RUP49539.1"/>
    <property type="molecule type" value="Genomic_DNA"/>
</dbReference>
<gene>
    <name evidence="8" type="ORF">BC936DRAFT_142293</name>
</gene>
<evidence type="ECO:0000313" key="8">
    <source>
        <dbReference type="EMBL" id="RUP49539.1"/>
    </source>
</evidence>
<evidence type="ECO:0000313" key="9">
    <source>
        <dbReference type="Proteomes" id="UP000268093"/>
    </source>
</evidence>
<dbReference type="OrthoDB" id="1112565at2759"/>
<keyword evidence="3 5" id="KW-0862">Zinc</keyword>
<feature type="domain" description="LIM zinc-binding" evidence="7">
    <location>
        <begin position="589"/>
        <end position="652"/>
    </location>
</feature>
<protein>
    <recommendedName>
        <fullName evidence="7">LIM zinc-binding domain-containing protein</fullName>
    </recommendedName>
</protein>
<keyword evidence="2" id="KW-0677">Repeat</keyword>
<dbReference type="PROSITE" id="PS00478">
    <property type="entry name" value="LIM_DOMAIN_1"/>
    <property type="match status" value="2"/>
</dbReference>
<proteinExistence type="predicted"/>
<evidence type="ECO:0000256" key="4">
    <source>
        <dbReference type="ARBA" id="ARBA00023038"/>
    </source>
</evidence>
<feature type="compositionally biased region" description="Polar residues" evidence="6">
    <location>
        <begin position="267"/>
        <end position="292"/>
    </location>
</feature>
<sequence length="726" mass="80639">MSVEPSRISQILPTVKCSDCGNEIGIHELGSHVCAKAPPLPKMPPLPAIYQRQEPKPSVSRGDSGDDNFASSKYPKPTESEQRSSNSTTTSSGRAAPDAGAGSGPNLPFLEKYKNLKGPAPSPSDLRSDNSPSGHDRYENARTTSPDNFDPRPPLPQEIPQSPAVKPFTPNSNDQSGRRPPPSDRYPTNGYNAGARPPPPTGYLNNDLYGRPPQNGGPVPQSSRSFSGDRPSHDRTPSRSNTMEEPSRYGNNGPARARSPAFLGQYPANTSDRNNSASPTPPNNKFSTSPNNDFDVPMRSPLQPRSPGADIQNDRYGPQKSLDDYTRATSPRPRGETNIARSPSPSGGKYATGYRRQSDDDERYDRAAIDHVDDNSNVNPDNILSTTSSGSGGRRPSTKSNDGYDNSGYDGSKRRPSTKGDHGVLDSLMQDLMKDIGGEEEEFDHPDTYGNGGGSYGKTDERARKTCGACGKNIDRRDDGLDAIGKTFHRSCFTCIMCGSRFDSRHPHKEYQGKLYCERDYYDVKQGKMCATCNTPISSGKMVQALGQYYHLGHLKCHECRNPIDPDKGLVEHKGRVFCREDFANLYLPKCRGCGLPVEKEAVCALDGKLEGKWHRECFGCHTCRKPFPDNTFYVFENAPYCKRHYHKLNNSLCKTCDEPIEGPCAQTIEGWRFHPECFTCIVCREAITDVYYMFENKPYCETHILQLQRHRKVRAEKRQTYFKRI</sequence>
<dbReference type="PANTHER" id="PTHR24212">
    <property type="entry name" value="ZYXIN/TRIP6"/>
    <property type="match status" value="1"/>
</dbReference>
<feature type="domain" description="LIM zinc-binding" evidence="7">
    <location>
        <begin position="653"/>
        <end position="711"/>
    </location>
</feature>
<evidence type="ECO:0000256" key="2">
    <source>
        <dbReference type="ARBA" id="ARBA00022737"/>
    </source>
</evidence>
<feature type="region of interest" description="Disordered" evidence="6">
    <location>
        <begin position="37"/>
        <end position="424"/>
    </location>
</feature>
<evidence type="ECO:0000256" key="5">
    <source>
        <dbReference type="PROSITE-ProRule" id="PRU00125"/>
    </source>
</evidence>
<dbReference type="Pfam" id="PF00412">
    <property type="entry name" value="LIM"/>
    <property type="match status" value="4"/>
</dbReference>
<reference evidence="8 9" key="1">
    <citation type="journal article" date="2018" name="New Phytol.">
        <title>Phylogenomics of Endogonaceae and evolution of mycorrhizas within Mucoromycota.</title>
        <authorList>
            <person name="Chang Y."/>
            <person name="Desiro A."/>
            <person name="Na H."/>
            <person name="Sandor L."/>
            <person name="Lipzen A."/>
            <person name="Clum A."/>
            <person name="Barry K."/>
            <person name="Grigoriev I.V."/>
            <person name="Martin F.M."/>
            <person name="Stajich J.E."/>
            <person name="Smith M.E."/>
            <person name="Bonito G."/>
            <person name="Spatafora J.W."/>
        </authorList>
    </citation>
    <scope>NUCLEOTIDE SEQUENCE [LARGE SCALE GENOMIC DNA]</scope>
    <source>
        <strain evidence="8 9">GMNB39</strain>
    </source>
</reference>
<dbReference type="GO" id="GO:0046872">
    <property type="term" value="F:metal ion binding"/>
    <property type="evidence" value="ECO:0007669"/>
    <property type="project" value="UniProtKB-KW"/>
</dbReference>
<feature type="compositionally biased region" description="Pro residues" evidence="6">
    <location>
        <begin position="38"/>
        <end position="47"/>
    </location>
</feature>
<keyword evidence="4 5" id="KW-0440">LIM domain</keyword>
<keyword evidence="1 5" id="KW-0479">Metal-binding</keyword>
<keyword evidence="9" id="KW-1185">Reference proteome</keyword>
<feature type="domain" description="LIM zinc-binding" evidence="7">
    <location>
        <begin position="465"/>
        <end position="527"/>
    </location>
</feature>
<dbReference type="SUPFAM" id="SSF57716">
    <property type="entry name" value="Glucocorticoid receptor-like (DNA-binding domain)"/>
    <property type="match status" value="3"/>
</dbReference>